<dbReference type="RefSeq" id="XP_031569471.1">
    <property type="nucleotide sequence ID" value="XM_031713611.1"/>
</dbReference>
<sequence length="188" mass="21784">MGKRNAHNPDSARSHDDRIVYLNMDYLLSCPAVFKILECIFLIAAMACMVQYEAHWVGYPAKVIFFYIVVCVSWILCLSFFIMLLCTCDKRMPDYDWSLCIVFTSTLIAIFVFASAGLMADEARRHQNLGWKDVLSTKINFHLDHLVAAVVLAFIAALIFIIDAIVHLIRFFQERKRRRQYKARTGQY</sequence>
<evidence type="ECO:0000256" key="1">
    <source>
        <dbReference type="ARBA" id="ARBA00004141"/>
    </source>
</evidence>
<name>A0A6P8IQV8_ACTTE</name>
<dbReference type="GO" id="GO:0016020">
    <property type="term" value="C:membrane"/>
    <property type="evidence" value="ECO:0007669"/>
    <property type="project" value="UniProtKB-SubCell"/>
</dbReference>
<comment type="subcellular location">
    <subcellularLocation>
        <location evidence="1">Membrane</location>
        <topology evidence="1">Multi-pass membrane protein</topology>
    </subcellularLocation>
</comment>
<evidence type="ECO:0000256" key="6">
    <source>
        <dbReference type="SAM" id="Phobius"/>
    </source>
</evidence>
<dbReference type="Proteomes" id="UP000515163">
    <property type="component" value="Unplaced"/>
</dbReference>
<evidence type="ECO:0000256" key="4">
    <source>
        <dbReference type="ARBA" id="ARBA00023136"/>
    </source>
</evidence>
<evidence type="ECO:0000256" key="3">
    <source>
        <dbReference type="ARBA" id="ARBA00022989"/>
    </source>
</evidence>
<dbReference type="InterPro" id="IPR008253">
    <property type="entry name" value="Marvel"/>
</dbReference>
<feature type="transmembrane region" description="Helical" evidence="6">
    <location>
        <begin position="97"/>
        <end position="120"/>
    </location>
</feature>
<dbReference type="RefSeq" id="XP_031569472.1">
    <property type="nucleotide sequence ID" value="XM_031713612.1"/>
</dbReference>
<dbReference type="PANTHER" id="PTHR22776:SF49">
    <property type="entry name" value="MARVEL DOMAIN-CONTAINING PROTEIN"/>
    <property type="match status" value="1"/>
</dbReference>
<feature type="domain" description="MARVEL" evidence="7">
    <location>
        <begin position="26"/>
        <end position="172"/>
    </location>
</feature>
<protein>
    <submittedName>
        <fullName evidence="9 10">Uncharacterized protein LOC116303974</fullName>
    </submittedName>
</protein>
<evidence type="ECO:0000313" key="9">
    <source>
        <dbReference type="RefSeq" id="XP_031569471.1"/>
    </source>
</evidence>
<dbReference type="PANTHER" id="PTHR22776">
    <property type="entry name" value="MARVEL-CONTAINING POTENTIAL LIPID RAFT-ASSOCIATED PROTEIN"/>
    <property type="match status" value="1"/>
</dbReference>
<feature type="transmembrane region" description="Helical" evidence="6">
    <location>
        <begin position="146"/>
        <end position="172"/>
    </location>
</feature>
<keyword evidence="8" id="KW-1185">Reference proteome</keyword>
<keyword evidence="2 5" id="KW-0812">Transmembrane</keyword>
<feature type="transmembrane region" description="Helical" evidence="6">
    <location>
        <begin position="64"/>
        <end position="85"/>
    </location>
</feature>
<keyword evidence="3 6" id="KW-1133">Transmembrane helix</keyword>
<dbReference type="OrthoDB" id="6258237at2759"/>
<dbReference type="PROSITE" id="PS51225">
    <property type="entry name" value="MARVEL"/>
    <property type="match status" value="1"/>
</dbReference>
<evidence type="ECO:0000259" key="7">
    <source>
        <dbReference type="PROSITE" id="PS51225"/>
    </source>
</evidence>
<evidence type="ECO:0000256" key="2">
    <source>
        <dbReference type="ARBA" id="ARBA00022692"/>
    </source>
</evidence>
<keyword evidence="4 5" id="KW-0472">Membrane</keyword>
<proteinExistence type="predicted"/>
<reference evidence="9 10" key="1">
    <citation type="submission" date="2025-04" db="UniProtKB">
        <authorList>
            <consortium name="RefSeq"/>
        </authorList>
    </citation>
    <scope>IDENTIFICATION</scope>
    <source>
        <tissue evidence="9 10">Tentacle</tissue>
    </source>
</reference>
<feature type="transmembrane region" description="Helical" evidence="6">
    <location>
        <begin position="32"/>
        <end position="52"/>
    </location>
</feature>
<dbReference type="InterPro" id="IPR050578">
    <property type="entry name" value="MARVEL-CKLF_proteins"/>
</dbReference>
<dbReference type="KEGG" id="aten:116303974"/>
<evidence type="ECO:0000256" key="5">
    <source>
        <dbReference type="PROSITE-ProRule" id="PRU00581"/>
    </source>
</evidence>
<accession>A0A6P8IQV8</accession>
<organism evidence="8 9">
    <name type="scientific">Actinia tenebrosa</name>
    <name type="common">Australian red waratah sea anemone</name>
    <dbReference type="NCBI Taxonomy" id="6105"/>
    <lineage>
        <taxon>Eukaryota</taxon>
        <taxon>Metazoa</taxon>
        <taxon>Cnidaria</taxon>
        <taxon>Anthozoa</taxon>
        <taxon>Hexacorallia</taxon>
        <taxon>Actiniaria</taxon>
        <taxon>Actiniidae</taxon>
        <taxon>Actinia</taxon>
    </lineage>
</organism>
<evidence type="ECO:0000313" key="8">
    <source>
        <dbReference type="Proteomes" id="UP000515163"/>
    </source>
</evidence>
<dbReference type="AlphaFoldDB" id="A0A6P8IQV8"/>
<gene>
    <name evidence="9 10" type="primary">LOC116303974</name>
</gene>
<evidence type="ECO:0000313" key="10">
    <source>
        <dbReference type="RefSeq" id="XP_031569472.1"/>
    </source>
</evidence>
<dbReference type="Pfam" id="PF01284">
    <property type="entry name" value="MARVEL"/>
    <property type="match status" value="1"/>
</dbReference>
<dbReference type="GeneID" id="116303974"/>